<evidence type="ECO:0000313" key="2">
    <source>
        <dbReference type="Proteomes" id="UP000649617"/>
    </source>
</evidence>
<dbReference type="AlphaFoldDB" id="A0A812QRL5"/>
<comment type="caution">
    <text evidence="1">The sequence shown here is derived from an EMBL/GenBank/DDBJ whole genome shotgun (WGS) entry which is preliminary data.</text>
</comment>
<organism evidence="1 2">
    <name type="scientific">Symbiodinium pilosum</name>
    <name type="common">Dinoflagellate</name>
    <dbReference type="NCBI Taxonomy" id="2952"/>
    <lineage>
        <taxon>Eukaryota</taxon>
        <taxon>Sar</taxon>
        <taxon>Alveolata</taxon>
        <taxon>Dinophyceae</taxon>
        <taxon>Suessiales</taxon>
        <taxon>Symbiodiniaceae</taxon>
        <taxon>Symbiodinium</taxon>
    </lineage>
</organism>
<accession>A0A812QRL5</accession>
<sequence>MDGPYALQGIGASKPSFSTSSSKLVVTQSQDGCTVSGVQSVLTTTKRCSKKTCRTHHHYNYRKVEGEKLHRLPLEDVQYVFVNSKLGFSSDFLDYHNALQFRSGINRNAIEFAQAEVLWQDSHQHFRCHRECTAVQLYYLVLQEASEMWASSQNSVRNRLLSIKIEDPPHADFLETYSSWLRFGSGARSKRTATQNGHAKHRQNDSFMAVDQQVDLSWPYWCVDRVHATGHSSYCPCSPLNHPHLGRRLRDVNSSVAEQTFSWFRCNASSFNSKSPETRIFYVFLYVRKHNTLIRKDYIQYLTAFGARAKVGREGSPCPQETRVQEIRVSPPIFLRHVGQEETRASCS</sequence>
<keyword evidence="2" id="KW-1185">Reference proteome</keyword>
<dbReference type="EMBL" id="CAJNIZ010017569">
    <property type="protein sequence ID" value="CAE7400118.1"/>
    <property type="molecule type" value="Genomic_DNA"/>
</dbReference>
<name>A0A812QRL5_SYMPI</name>
<proteinExistence type="predicted"/>
<gene>
    <name evidence="1" type="ORF">SPIL2461_LOCUS9867</name>
</gene>
<dbReference type="OrthoDB" id="424857at2759"/>
<reference evidence="1" key="1">
    <citation type="submission" date="2021-02" db="EMBL/GenBank/DDBJ databases">
        <authorList>
            <person name="Dougan E. K."/>
            <person name="Rhodes N."/>
            <person name="Thang M."/>
            <person name="Chan C."/>
        </authorList>
    </citation>
    <scope>NUCLEOTIDE SEQUENCE</scope>
</reference>
<dbReference type="Proteomes" id="UP000649617">
    <property type="component" value="Unassembled WGS sequence"/>
</dbReference>
<evidence type="ECO:0000313" key="1">
    <source>
        <dbReference type="EMBL" id="CAE7400118.1"/>
    </source>
</evidence>
<protein>
    <submittedName>
        <fullName evidence="1">Uncharacterized protein</fullName>
    </submittedName>
</protein>